<organism evidence="1 2">
    <name type="scientific">Caldimonas thermodepolymerans</name>
    <dbReference type="NCBI Taxonomy" id="215580"/>
    <lineage>
        <taxon>Bacteria</taxon>
        <taxon>Pseudomonadati</taxon>
        <taxon>Pseudomonadota</taxon>
        <taxon>Betaproteobacteria</taxon>
        <taxon>Burkholderiales</taxon>
        <taxon>Sphaerotilaceae</taxon>
        <taxon>Caldimonas</taxon>
    </lineage>
</organism>
<accession>A0A2S5T846</accession>
<dbReference type="Pfam" id="PF07811">
    <property type="entry name" value="TadE"/>
    <property type="match status" value="1"/>
</dbReference>
<name>A0A2S5T846_9BURK</name>
<reference evidence="1 2" key="1">
    <citation type="submission" date="2018-02" db="EMBL/GenBank/DDBJ databases">
        <title>Reclassifiation of [Polyangium] brachysporum DSM 7029 as Guopingzhaonella breviflexa gen. nov., sp. nov., a member of the family Comamonadaceae.</title>
        <authorList>
            <person name="Tang B."/>
        </authorList>
    </citation>
    <scope>NUCLEOTIDE SEQUENCE [LARGE SCALE GENOMIC DNA]</scope>
    <source>
        <strain evidence="1 2">DSM 15344</strain>
    </source>
</reference>
<dbReference type="Proteomes" id="UP000239406">
    <property type="component" value="Unassembled WGS sequence"/>
</dbReference>
<dbReference type="RefSeq" id="WP_104356414.1">
    <property type="nucleotide sequence ID" value="NZ_CP064338.1"/>
</dbReference>
<gene>
    <name evidence="1" type="ORF">C1702_04125</name>
</gene>
<protein>
    <submittedName>
        <fullName evidence="1">Pilus assembly protein TadE</fullName>
    </submittedName>
</protein>
<sequence length="170" mass="18809">MQRRDRRRPPRTRAARRARGAAAVEFAIVFLAFFMLLWGILTYGFAFAAQQIVTLAAQNGVRAALRYQPATNAVAARQARTQAARAAARESLDWLTRVHANFDADAAVTAAWTTCPYQAQWECVSVAVRYPYAERPLIPPLPGLQRMLPDQLTGSATMQVDPDHLLTPGT</sequence>
<proteinExistence type="predicted"/>
<dbReference type="AlphaFoldDB" id="A0A2S5T846"/>
<evidence type="ECO:0000313" key="2">
    <source>
        <dbReference type="Proteomes" id="UP000239406"/>
    </source>
</evidence>
<keyword evidence="2" id="KW-1185">Reference proteome</keyword>
<evidence type="ECO:0000313" key="1">
    <source>
        <dbReference type="EMBL" id="PPE71153.1"/>
    </source>
</evidence>
<comment type="caution">
    <text evidence="1">The sequence shown here is derived from an EMBL/GenBank/DDBJ whole genome shotgun (WGS) entry which is preliminary data.</text>
</comment>
<dbReference type="EMBL" id="PSNY01000003">
    <property type="protein sequence ID" value="PPE71153.1"/>
    <property type="molecule type" value="Genomic_DNA"/>
</dbReference>
<dbReference type="InterPro" id="IPR012495">
    <property type="entry name" value="TadE-like_dom"/>
</dbReference>